<dbReference type="PANTHER" id="PTHR36811:SF2">
    <property type="entry name" value="OS08G0444440 PROTEIN"/>
    <property type="match status" value="1"/>
</dbReference>
<accession>A0A0A9AX35</accession>
<name>A0A0A9AX35_ARUDO</name>
<dbReference type="EMBL" id="GBRH01241581">
    <property type="protein sequence ID" value="JAD56314.1"/>
    <property type="molecule type" value="Transcribed_RNA"/>
</dbReference>
<dbReference type="PANTHER" id="PTHR36811">
    <property type="entry name" value="OS08G0444440 PROTEIN"/>
    <property type="match status" value="1"/>
</dbReference>
<protein>
    <submittedName>
        <fullName evidence="2">Uncharacterized protein</fullName>
    </submittedName>
</protein>
<reference evidence="2" key="1">
    <citation type="submission" date="2014-09" db="EMBL/GenBank/DDBJ databases">
        <authorList>
            <person name="Magalhaes I.L.F."/>
            <person name="Oliveira U."/>
            <person name="Santos F.R."/>
            <person name="Vidigal T.H.D.A."/>
            <person name="Brescovit A.D."/>
            <person name="Santos A.J."/>
        </authorList>
    </citation>
    <scope>NUCLEOTIDE SEQUENCE</scope>
    <source>
        <tissue evidence="2">Shoot tissue taken approximately 20 cm above the soil surface</tissue>
    </source>
</reference>
<feature type="region of interest" description="Disordered" evidence="1">
    <location>
        <begin position="1"/>
        <end position="28"/>
    </location>
</feature>
<organism evidence="2">
    <name type="scientific">Arundo donax</name>
    <name type="common">Giant reed</name>
    <name type="synonym">Donax arundinaceus</name>
    <dbReference type="NCBI Taxonomy" id="35708"/>
    <lineage>
        <taxon>Eukaryota</taxon>
        <taxon>Viridiplantae</taxon>
        <taxon>Streptophyta</taxon>
        <taxon>Embryophyta</taxon>
        <taxon>Tracheophyta</taxon>
        <taxon>Spermatophyta</taxon>
        <taxon>Magnoliopsida</taxon>
        <taxon>Liliopsida</taxon>
        <taxon>Poales</taxon>
        <taxon>Poaceae</taxon>
        <taxon>PACMAD clade</taxon>
        <taxon>Arundinoideae</taxon>
        <taxon>Arundineae</taxon>
        <taxon>Arundo</taxon>
    </lineage>
</organism>
<evidence type="ECO:0000313" key="2">
    <source>
        <dbReference type="EMBL" id="JAD56314.1"/>
    </source>
</evidence>
<proteinExistence type="predicted"/>
<evidence type="ECO:0000256" key="1">
    <source>
        <dbReference type="SAM" id="MobiDB-lite"/>
    </source>
</evidence>
<sequence>MKDLLGVRKKPPPPAKRRHKVVAPAKASTGASARDLAKAIAAYLASDSYMYAPLVSAPPPPSPVPAAEAPPAAPLFAPPGTAAFNSPCPL</sequence>
<reference evidence="2" key="2">
    <citation type="journal article" date="2015" name="Data Brief">
        <title>Shoot transcriptome of the giant reed, Arundo donax.</title>
        <authorList>
            <person name="Barrero R.A."/>
            <person name="Guerrero F.D."/>
            <person name="Moolhuijzen P."/>
            <person name="Goolsby J.A."/>
            <person name="Tidwell J."/>
            <person name="Bellgard S.E."/>
            <person name="Bellgard M.I."/>
        </authorList>
    </citation>
    <scope>NUCLEOTIDE SEQUENCE</scope>
    <source>
        <tissue evidence="2">Shoot tissue taken approximately 20 cm above the soil surface</tissue>
    </source>
</reference>
<dbReference type="AlphaFoldDB" id="A0A0A9AX35"/>
<feature type="compositionally biased region" description="Basic residues" evidence="1">
    <location>
        <begin position="7"/>
        <end position="21"/>
    </location>
</feature>